<gene>
    <name evidence="2" type="ORF">A2527_01700</name>
</gene>
<feature type="domain" description="Methyltransferase type 11" evidence="1">
    <location>
        <begin position="61"/>
        <end position="153"/>
    </location>
</feature>
<dbReference type="InterPro" id="IPR029063">
    <property type="entry name" value="SAM-dependent_MTases_sf"/>
</dbReference>
<comment type="caution">
    <text evidence="2">The sequence shown here is derived from an EMBL/GenBank/DDBJ whole genome shotgun (WGS) entry which is preliminary data.</text>
</comment>
<protein>
    <recommendedName>
        <fullName evidence="1">Methyltransferase type 11 domain-containing protein</fullName>
    </recommendedName>
</protein>
<proteinExistence type="predicted"/>
<dbReference type="Gene3D" id="3.40.50.150">
    <property type="entry name" value="Vaccinia Virus protein VP39"/>
    <property type="match status" value="1"/>
</dbReference>
<dbReference type="InterPro" id="IPR013216">
    <property type="entry name" value="Methyltransf_11"/>
</dbReference>
<sequence length="235" mass="26086">MSDPSKKPTAEFDHFVEGYDEKIGPLIKLTGDGREYYAENRVQLLKNKLQNLGHSSAKIMDYGCGTGIALSYLKRILAPEIIYGVDPSSLSIEDAQKENPGPEFVLSTLENYQPKGELDLVFCNGVVHHIPLNQRDRAATYVLESLKPGGIFALWDYNTYNPAIKLGMALSPVDRDAIPISVNQSKALLVKNGFQLISTSFAFFFPKFLSPLRVLDPLLEKVPIGAQYLVLAKRP</sequence>
<evidence type="ECO:0000313" key="2">
    <source>
        <dbReference type="EMBL" id="OGG93471.1"/>
    </source>
</evidence>
<dbReference type="CDD" id="cd02440">
    <property type="entry name" value="AdoMet_MTases"/>
    <property type="match status" value="1"/>
</dbReference>
<dbReference type="GO" id="GO:0008757">
    <property type="term" value="F:S-adenosylmethionine-dependent methyltransferase activity"/>
    <property type="evidence" value="ECO:0007669"/>
    <property type="project" value="InterPro"/>
</dbReference>
<dbReference type="AlphaFoldDB" id="A0A1F6G5T0"/>
<dbReference type="Pfam" id="PF08241">
    <property type="entry name" value="Methyltransf_11"/>
    <property type="match status" value="1"/>
</dbReference>
<dbReference type="PANTHER" id="PTHR43861">
    <property type="entry name" value="TRANS-ACONITATE 2-METHYLTRANSFERASE-RELATED"/>
    <property type="match status" value="1"/>
</dbReference>
<dbReference type="SUPFAM" id="SSF53335">
    <property type="entry name" value="S-adenosyl-L-methionine-dependent methyltransferases"/>
    <property type="match status" value="1"/>
</dbReference>
<name>A0A1F6G5T0_9PROT</name>
<accession>A0A1F6G5T0</accession>
<dbReference type="EMBL" id="MFNE01000049">
    <property type="protein sequence ID" value="OGG93471.1"/>
    <property type="molecule type" value="Genomic_DNA"/>
</dbReference>
<reference evidence="2 3" key="1">
    <citation type="journal article" date="2016" name="Nat. Commun.">
        <title>Thousands of microbial genomes shed light on interconnected biogeochemical processes in an aquifer system.</title>
        <authorList>
            <person name="Anantharaman K."/>
            <person name="Brown C.T."/>
            <person name="Hug L.A."/>
            <person name="Sharon I."/>
            <person name="Castelle C.J."/>
            <person name="Probst A.J."/>
            <person name="Thomas B.C."/>
            <person name="Singh A."/>
            <person name="Wilkins M.J."/>
            <person name="Karaoz U."/>
            <person name="Brodie E.L."/>
            <person name="Williams K.H."/>
            <person name="Hubbard S.S."/>
            <person name="Banfield J.F."/>
        </authorList>
    </citation>
    <scope>NUCLEOTIDE SEQUENCE [LARGE SCALE GENOMIC DNA]</scope>
</reference>
<dbReference type="Proteomes" id="UP000178449">
    <property type="component" value="Unassembled WGS sequence"/>
</dbReference>
<dbReference type="STRING" id="1817772.A2527_01700"/>
<organism evidence="2 3">
    <name type="scientific">Candidatus Lambdaproteobacteria bacterium RIFOXYD2_FULL_50_16</name>
    <dbReference type="NCBI Taxonomy" id="1817772"/>
    <lineage>
        <taxon>Bacteria</taxon>
        <taxon>Pseudomonadati</taxon>
        <taxon>Pseudomonadota</taxon>
        <taxon>Candidatus Lambdaproteobacteria</taxon>
    </lineage>
</organism>
<evidence type="ECO:0000259" key="1">
    <source>
        <dbReference type="Pfam" id="PF08241"/>
    </source>
</evidence>
<evidence type="ECO:0000313" key="3">
    <source>
        <dbReference type="Proteomes" id="UP000178449"/>
    </source>
</evidence>